<dbReference type="EMBL" id="RCHU02000007">
    <property type="protein sequence ID" value="KAL3584157.1"/>
    <property type="molecule type" value="Genomic_DNA"/>
</dbReference>
<keyword evidence="2" id="KW-1185">Reference proteome</keyword>
<dbReference type="Proteomes" id="UP000309997">
    <property type="component" value="Unassembled WGS sequence"/>
</dbReference>
<evidence type="ECO:0000313" key="2">
    <source>
        <dbReference type="Proteomes" id="UP000309997"/>
    </source>
</evidence>
<evidence type="ECO:0000313" key="1">
    <source>
        <dbReference type="EMBL" id="KAL3584157.1"/>
    </source>
</evidence>
<sequence length="191" mass="22792">MLELQLSKAKDVIEESEKERGRLILDSMQNSSELEALKADFNDYQENVGFNQDRFLHVQAELLDQNERYDELNKKYVMMESRLVELQEFERKGKEEELDKADLVAKKNEIRMLKVKFDKERELVKQLTERLKASEKHKEQIDTNNNTLNRNNMLLMEKMAKVDEQMDEAAIHARIIRANARRVGRDIFRYR</sequence>
<name>A0ACC4C0F7_POPAL</name>
<organism evidence="1 2">
    <name type="scientific">Populus alba</name>
    <name type="common">White poplar</name>
    <dbReference type="NCBI Taxonomy" id="43335"/>
    <lineage>
        <taxon>Eukaryota</taxon>
        <taxon>Viridiplantae</taxon>
        <taxon>Streptophyta</taxon>
        <taxon>Embryophyta</taxon>
        <taxon>Tracheophyta</taxon>
        <taxon>Spermatophyta</taxon>
        <taxon>Magnoliopsida</taxon>
        <taxon>eudicotyledons</taxon>
        <taxon>Gunneridae</taxon>
        <taxon>Pentapetalae</taxon>
        <taxon>rosids</taxon>
        <taxon>fabids</taxon>
        <taxon>Malpighiales</taxon>
        <taxon>Salicaceae</taxon>
        <taxon>Saliceae</taxon>
        <taxon>Populus</taxon>
    </lineage>
</organism>
<gene>
    <name evidence="1" type="ORF">D5086_015218</name>
</gene>
<accession>A0ACC4C0F7</accession>
<protein>
    <submittedName>
        <fullName evidence="1">Uncharacterized protein</fullName>
    </submittedName>
</protein>
<comment type="caution">
    <text evidence="1">The sequence shown here is derived from an EMBL/GenBank/DDBJ whole genome shotgun (WGS) entry which is preliminary data.</text>
</comment>
<reference evidence="1 2" key="1">
    <citation type="journal article" date="2024" name="Plant Biotechnol. J.">
        <title>Genome and CRISPR/Cas9 system of a widespread forest tree (Populus alba) in the world.</title>
        <authorList>
            <person name="Liu Y.J."/>
            <person name="Jiang P.F."/>
            <person name="Han X.M."/>
            <person name="Li X.Y."/>
            <person name="Wang H.M."/>
            <person name="Wang Y.J."/>
            <person name="Wang X.X."/>
            <person name="Zeng Q.Y."/>
        </authorList>
    </citation>
    <scope>NUCLEOTIDE SEQUENCE [LARGE SCALE GENOMIC DNA]</scope>
    <source>
        <strain evidence="2">cv. PAL-ZL1</strain>
    </source>
</reference>
<proteinExistence type="predicted"/>